<dbReference type="PANTHER" id="PTHR10291:SF0">
    <property type="entry name" value="DEHYDRODOLICHYL DIPHOSPHATE SYNTHASE 2"/>
    <property type="match status" value="1"/>
</dbReference>
<dbReference type="GO" id="GO:0016094">
    <property type="term" value="P:polyprenol biosynthetic process"/>
    <property type="evidence" value="ECO:0007669"/>
    <property type="project" value="TreeGrafter"/>
</dbReference>
<keyword evidence="2" id="KW-0479">Metal-binding</keyword>
<accession>A0AAW6U1E6</accession>
<dbReference type="RefSeq" id="WP_349244823.1">
    <property type="nucleotide sequence ID" value="NZ_JASCXX010000010.1"/>
</dbReference>
<feature type="active site" evidence="2">
    <location>
        <position position="28"/>
    </location>
</feature>
<dbReference type="InterPro" id="IPR018520">
    <property type="entry name" value="UPP_synth-like_CS"/>
</dbReference>
<dbReference type="InterPro" id="IPR001441">
    <property type="entry name" value="UPP_synth-like"/>
</dbReference>
<evidence type="ECO:0000256" key="1">
    <source>
        <dbReference type="ARBA" id="ARBA00022679"/>
    </source>
</evidence>
<dbReference type="SUPFAM" id="SSF64005">
    <property type="entry name" value="Undecaprenyl diphosphate synthase"/>
    <property type="match status" value="1"/>
</dbReference>
<name>A0AAW6U1E6_9BACT</name>
<dbReference type="CDD" id="cd00475">
    <property type="entry name" value="Cis_IPPS"/>
    <property type="match status" value="1"/>
</dbReference>
<feature type="active site" description="Proton acceptor" evidence="2">
    <location>
        <position position="76"/>
    </location>
</feature>
<comment type="subunit">
    <text evidence="2">Homodimer.</text>
</comment>
<dbReference type="Pfam" id="PF01255">
    <property type="entry name" value="Prenyltransf"/>
    <property type="match status" value="1"/>
</dbReference>
<keyword evidence="4" id="KW-1185">Reference proteome</keyword>
<dbReference type="Gene3D" id="3.40.1180.10">
    <property type="entry name" value="Decaprenyl diphosphate synthase-like"/>
    <property type="match status" value="1"/>
</dbReference>
<comment type="caution">
    <text evidence="3">The sequence shown here is derived from an EMBL/GenBank/DDBJ whole genome shotgun (WGS) entry which is preliminary data.</text>
</comment>
<dbReference type="EC" id="2.5.1.-" evidence="2"/>
<protein>
    <recommendedName>
        <fullName evidence="2">Isoprenyl transferase</fullName>
        <ecNumber evidence="2">2.5.1.-</ecNumber>
    </recommendedName>
</protein>
<dbReference type="AlphaFoldDB" id="A0AAW6U1E6"/>
<feature type="binding site" evidence="2">
    <location>
        <position position="45"/>
    </location>
    <ligand>
        <name>substrate</name>
    </ligand>
</feature>
<dbReference type="GO" id="GO:0000287">
    <property type="term" value="F:magnesium ion binding"/>
    <property type="evidence" value="ECO:0007669"/>
    <property type="project" value="UniProtKB-UniRule"/>
</dbReference>
<gene>
    <name evidence="3" type="ORF">QJ522_10220</name>
</gene>
<evidence type="ECO:0000313" key="3">
    <source>
        <dbReference type="EMBL" id="MDI6449416.1"/>
    </source>
</evidence>
<dbReference type="PROSITE" id="PS01066">
    <property type="entry name" value="UPP_SYNTHASE"/>
    <property type="match status" value="1"/>
</dbReference>
<organism evidence="3 4">
    <name type="scientific">Anaerobaca lacustris</name>
    <dbReference type="NCBI Taxonomy" id="3044600"/>
    <lineage>
        <taxon>Bacteria</taxon>
        <taxon>Pseudomonadati</taxon>
        <taxon>Planctomycetota</taxon>
        <taxon>Phycisphaerae</taxon>
        <taxon>Sedimentisphaerales</taxon>
        <taxon>Anaerobacaceae</taxon>
        <taxon>Anaerobaca</taxon>
    </lineage>
</organism>
<feature type="binding site" evidence="2">
    <location>
        <position position="33"/>
    </location>
    <ligand>
        <name>substrate</name>
    </ligand>
</feature>
<dbReference type="PANTHER" id="PTHR10291">
    <property type="entry name" value="DEHYDRODOLICHYL DIPHOSPHATE SYNTHASE FAMILY MEMBER"/>
    <property type="match status" value="1"/>
</dbReference>
<evidence type="ECO:0000256" key="2">
    <source>
        <dbReference type="HAMAP-Rule" id="MF_01139"/>
    </source>
</evidence>
<dbReference type="InterPro" id="IPR036424">
    <property type="entry name" value="UPP_synth-like_sf"/>
</dbReference>
<dbReference type="FunFam" id="3.40.1180.10:FF:000001">
    <property type="entry name" value="(2E,6E)-farnesyl-diphosphate-specific ditrans,polycis-undecaprenyl-diphosphate synthase"/>
    <property type="match status" value="1"/>
</dbReference>
<feature type="binding site" evidence="2">
    <location>
        <begin position="202"/>
        <end position="204"/>
    </location>
    <ligand>
        <name>substrate</name>
    </ligand>
</feature>
<dbReference type="GO" id="GO:0045547">
    <property type="term" value="F:ditrans,polycis-polyprenyl diphosphate synthase [(2E,6E)-farnesyl diphosphate specific] activity"/>
    <property type="evidence" value="ECO:0007669"/>
    <property type="project" value="TreeGrafter"/>
</dbReference>
<dbReference type="Proteomes" id="UP001431776">
    <property type="component" value="Unassembled WGS sequence"/>
</dbReference>
<sequence>MEQKRKATAERLGVPPELMPRHLAIIMDGNGRWAQRRGLPRYEGHGQGARTAEMISLRCVDLGIESVTLYVFSLENWKRPQAEIDALMHIYSGYLVSIRQSLMENNVRFVHLGRVDGLPASVTDALRGTGELTGDNTGMVLAMALNYGGRAEVVDATRDIARRVRNGELQVEDIDEQCVSDHLYTKGLADPDLLIRTANELRVSNFLLWQISYSEFYVTDTLWPDFDQATLEKAMIAYARRDRRFGAIHTEPSSRG</sequence>
<feature type="binding site" evidence="2">
    <location>
        <position position="77"/>
    </location>
    <ligand>
        <name>substrate</name>
    </ligand>
</feature>
<feature type="binding site" evidence="2">
    <location>
        <position position="28"/>
    </location>
    <ligand>
        <name>Mg(2+)</name>
        <dbReference type="ChEBI" id="CHEBI:18420"/>
    </ligand>
</feature>
<feature type="binding site" evidence="2">
    <location>
        <position position="196"/>
    </location>
    <ligand>
        <name>substrate</name>
    </ligand>
</feature>
<dbReference type="EMBL" id="JASCXX010000010">
    <property type="protein sequence ID" value="MDI6449416.1"/>
    <property type="molecule type" value="Genomic_DNA"/>
</dbReference>
<dbReference type="HAMAP" id="MF_01139">
    <property type="entry name" value="ISPT"/>
    <property type="match status" value="1"/>
</dbReference>
<feature type="binding site" evidence="2">
    <location>
        <position position="41"/>
    </location>
    <ligand>
        <name>substrate</name>
    </ligand>
</feature>
<comment type="similarity">
    <text evidence="2">Belongs to the UPP synthase family.</text>
</comment>
<proteinExistence type="inferred from homology"/>
<reference evidence="3" key="1">
    <citation type="submission" date="2023-05" db="EMBL/GenBank/DDBJ databases">
        <title>Anaerotaeda fermentans gen. nov., sp. nov., a novel anaerobic planctomycete of the new family within the order Sedimentisphaerales isolated from Taman Peninsula, Russia.</title>
        <authorList>
            <person name="Khomyakova M.A."/>
            <person name="Merkel A.Y."/>
            <person name="Slobodkin A.I."/>
        </authorList>
    </citation>
    <scope>NUCLEOTIDE SEQUENCE</scope>
    <source>
        <strain evidence="3">M17dextr</strain>
    </source>
</reference>
<dbReference type="NCBIfam" id="TIGR00055">
    <property type="entry name" value="uppS"/>
    <property type="match status" value="1"/>
</dbReference>
<evidence type="ECO:0000313" key="4">
    <source>
        <dbReference type="Proteomes" id="UP001431776"/>
    </source>
</evidence>
<feature type="binding site" evidence="2">
    <location>
        <position position="215"/>
    </location>
    <ligand>
        <name>Mg(2+)</name>
        <dbReference type="ChEBI" id="CHEBI:18420"/>
    </ligand>
</feature>
<comment type="function">
    <text evidence="2">Catalyzes the condensation of isopentenyl diphosphate (IPP) with allylic pyrophosphates generating different type of terpenoids.</text>
</comment>
<comment type="cofactor">
    <cofactor evidence="2">
        <name>Mg(2+)</name>
        <dbReference type="ChEBI" id="CHEBI:18420"/>
    </cofactor>
    <text evidence="2">Binds 2 magnesium ions per subunit.</text>
</comment>
<keyword evidence="1 2" id="KW-0808">Transferase</keyword>
<dbReference type="NCBIfam" id="NF011405">
    <property type="entry name" value="PRK14830.1"/>
    <property type="match status" value="1"/>
</dbReference>
<feature type="binding site" evidence="2">
    <location>
        <begin position="73"/>
        <end position="75"/>
    </location>
    <ligand>
        <name>substrate</name>
    </ligand>
</feature>
<keyword evidence="2" id="KW-0460">Magnesium</keyword>
<feature type="binding site" evidence="2">
    <location>
        <position position="79"/>
    </location>
    <ligand>
        <name>substrate</name>
    </ligand>
</feature>
<feature type="binding site" evidence="2">
    <location>
        <begin position="29"/>
        <end position="32"/>
    </location>
    <ligand>
        <name>substrate</name>
    </ligand>
</feature>